<name>A0AAV8UBU6_9ROSI</name>
<dbReference type="GO" id="GO:0005634">
    <property type="term" value="C:nucleus"/>
    <property type="evidence" value="ECO:0007669"/>
    <property type="project" value="UniProtKB-SubCell"/>
</dbReference>
<accession>A0AAV8UBU6</accession>
<keyword evidence="3" id="KW-0238">DNA-binding</keyword>
<evidence type="ECO:0000256" key="3">
    <source>
        <dbReference type="ARBA" id="ARBA00023125"/>
    </source>
</evidence>
<evidence type="ECO:0000313" key="9">
    <source>
        <dbReference type="EMBL" id="KAJ8898993.1"/>
    </source>
</evidence>
<gene>
    <name evidence="9" type="ORF">K2173_008496</name>
</gene>
<dbReference type="FunFam" id="1.10.10.60:FF:000032">
    <property type="entry name" value="Zinc finger and SCAN domain-containing 20"/>
    <property type="match status" value="1"/>
</dbReference>
<comment type="caution">
    <text evidence="9">The sequence shown here is derived from an EMBL/GenBank/DDBJ whole genome shotgun (WGS) entry which is preliminary data.</text>
</comment>
<dbReference type="InterPro" id="IPR044822">
    <property type="entry name" value="Myb_DNA-bind_4"/>
</dbReference>
<reference evidence="9 10" key="1">
    <citation type="submission" date="2021-09" db="EMBL/GenBank/DDBJ databases">
        <title>Genomic insights and catalytic innovation underlie evolution of tropane alkaloids biosynthesis.</title>
        <authorList>
            <person name="Wang Y.-J."/>
            <person name="Tian T."/>
            <person name="Huang J.-P."/>
            <person name="Huang S.-X."/>
        </authorList>
    </citation>
    <scope>NUCLEOTIDE SEQUENCE [LARGE SCALE GENOMIC DNA]</scope>
    <source>
        <strain evidence="9">KIB-2018</strain>
        <tissue evidence="9">Leaf</tissue>
    </source>
</reference>
<evidence type="ECO:0000259" key="7">
    <source>
        <dbReference type="PROSITE" id="PS50090"/>
    </source>
</evidence>
<dbReference type="EMBL" id="JAIWQS010000008">
    <property type="protein sequence ID" value="KAJ8898993.1"/>
    <property type="molecule type" value="Genomic_DNA"/>
</dbReference>
<feature type="region of interest" description="Disordered" evidence="6">
    <location>
        <begin position="132"/>
        <end position="164"/>
    </location>
</feature>
<dbReference type="InterPro" id="IPR001494">
    <property type="entry name" value="Importin-beta_N"/>
</dbReference>
<dbReference type="InterPro" id="IPR001005">
    <property type="entry name" value="SANT/Myb"/>
</dbReference>
<keyword evidence="4" id="KW-0804">Transcription</keyword>
<dbReference type="CDD" id="cd12203">
    <property type="entry name" value="GT1"/>
    <property type="match status" value="1"/>
</dbReference>
<evidence type="ECO:0000256" key="4">
    <source>
        <dbReference type="ARBA" id="ARBA00023163"/>
    </source>
</evidence>
<feature type="domain" description="Myb-like" evidence="7">
    <location>
        <begin position="24"/>
        <end position="80"/>
    </location>
</feature>
<keyword evidence="5" id="KW-0539">Nucleus</keyword>
<proteinExistence type="predicted"/>
<organism evidence="9 10">
    <name type="scientific">Erythroxylum novogranatense</name>
    <dbReference type="NCBI Taxonomy" id="1862640"/>
    <lineage>
        <taxon>Eukaryota</taxon>
        <taxon>Viridiplantae</taxon>
        <taxon>Streptophyta</taxon>
        <taxon>Embryophyta</taxon>
        <taxon>Tracheophyta</taxon>
        <taxon>Spermatophyta</taxon>
        <taxon>Magnoliopsida</taxon>
        <taxon>eudicotyledons</taxon>
        <taxon>Gunneridae</taxon>
        <taxon>Pentapetalae</taxon>
        <taxon>rosids</taxon>
        <taxon>fabids</taxon>
        <taxon>Malpighiales</taxon>
        <taxon>Erythroxylaceae</taxon>
        <taxon>Erythroxylum</taxon>
    </lineage>
</organism>
<dbReference type="Gene3D" id="1.10.10.60">
    <property type="entry name" value="Homeodomain-like"/>
    <property type="match status" value="1"/>
</dbReference>
<feature type="compositionally biased region" description="Acidic residues" evidence="6">
    <location>
        <begin position="132"/>
        <end position="143"/>
    </location>
</feature>
<evidence type="ECO:0000259" key="8">
    <source>
        <dbReference type="PROSITE" id="PS50166"/>
    </source>
</evidence>
<evidence type="ECO:0000313" key="10">
    <source>
        <dbReference type="Proteomes" id="UP001159364"/>
    </source>
</evidence>
<keyword evidence="2" id="KW-0805">Transcription regulation</keyword>
<protein>
    <recommendedName>
        <fullName evidence="11">Myb-like domain-containing protein</fullName>
    </recommendedName>
</protein>
<dbReference type="PROSITE" id="PS50166">
    <property type="entry name" value="IMPORTIN_B_NT"/>
    <property type="match status" value="1"/>
</dbReference>
<evidence type="ECO:0000256" key="6">
    <source>
        <dbReference type="SAM" id="MobiDB-lite"/>
    </source>
</evidence>
<feature type="domain" description="Importin N-terminal" evidence="8">
    <location>
        <begin position="206"/>
        <end position="248"/>
    </location>
</feature>
<dbReference type="SMART" id="SM00717">
    <property type="entry name" value="SANT"/>
    <property type="match status" value="1"/>
</dbReference>
<dbReference type="PANTHER" id="PTHR21654">
    <property type="entry name" value="FI21293P1"/>
    <property type="match status" value="1"/>
</dbReference>
<dbReference type="Proteomes" id="UP001159364">
    <property type="component" value="Linkage Group LG08"/>
</dbReference>
<sequence>MEGHNHHHIMSVNVDTGIDRYPQWSVQETKEFLMIRAELDQAFTETKRNKLLWELISNKMKEKGYNRSAEQCKCKWKNLATRYKGYQTIEPSMRQQFPFYHELEAIFADRMQRMMWNEAEASGSQKRAVELYSDEDNDNEESEGEKGVTRKKKRVKSSANPGNMNSLREMLVDFMKQQMQMEVQWREAFEAREHERRVMEIEWRQRMEALESERLMIDRRWREREEQRRMREEARAEKRDALVTALLNKLRREDI</sequence>
<dbReference type="GO" id="GO:0003677">
    <property type="term" value="F:DNA binding"/>
    <property type="evidence" value="ECO:0007669"/>
    <property type="project" value="UniProtKB-KW"/>
</dbReference>
<evidence type="ECO:0000256" key="5">
    <source>
        <dbReference type="ARBA" id="ARBA00023242"/>
    </source>
</evidence>
<evidence type="ECO:0000256" key="1">
    <source>
        <dbReference type="ARBA" id="ARBA00004123"/>
    </source>
</evidence>
<keyword evidence="10" id="KW-1185">Reference proteome</keyword>
<dbReference type="PANTHER" id="PTHR21654:SF66">
    <property type="entry name" value="TRIHELIX TRANSCRIPTION FACTOR GT-3B"/>
    <property type="match status" value="1"/>
</dbReference>
<evidence type="ECO:0000256" key="2">
    <source>
        <dbReference type="ARBA" id="ARBA00023015"/>
    </source>
</evidence>
<dbReference type="PROSITE" id="PS50090">
    <property type="entry name" value="MYB_LIKE"/>
    <property type="match status" value="1"/>
</dbReference>
<dbReference type="GO" id="GO:0006886">
    <property type="term" value="P:intracellular protein transport"/>
    <property type="evidence" value="ECO:0007669"/>
    <property type="project" value="InterPro"/>
</dbReference>
<dbReference type="Pfam" id="PF13837">
    <property type="entry name" value="Myb_DNA-bind_4"/>
    <property type="match status" value="1"/>
</dbReference>
<comment type="subcellular location">
    <subcellularLocation>
        <location evidence="1">Nucleus</location>
    </subcellularLocation>
</comment>
<dbReference type="GO" id="GO:0006355">
    <property type="term" value="P:regulation of DNA-templated transcription"/>
    <property type="evidence" value="ECO:0007669"/>
    <property type="project" value="UniProtKB-ARBA"/>
</dbReference>
<dbReference type="AlphaFoldDB" id="A0AAV8UBU6"/>
<evidence type="ECO:0008006" key="11">
    <source>
        <dbReference type="Google" id="ProtNLM"/>
    </source>
</evidence>
<dbReference type="GO" id="GO:0031267">
    <property type="term" value="F:small GTPase binding"/>
    <property type="evidence" value="ECO:0007669"/>
    <property type="project" value="InterPro"/>
</dbReference>